<dbReference type="AlphaFoldDB" id="A0A9D2KHR3"/>
<comment type="caution">
    <text evidence="1">The sequence shown here is derived from an EMBL/GenBank/DDBJ whole genome shotgun (WGS) entry which is preliminary data.</text>
</comment>
<proteinExistence type="predicted"/>
<evidence type="ECO:0000313" key="1">
    <source>
        <dbReference type="EMBL" id="HJA05250.1"/>
    </source>
</evidence>
<dbReference type="PANTHER" id="PTHR41913">
    <property type="entry name" value="DUF1684 DOMAIN-CONTAINING PROTEIN"/>
    <property type="match status" value="1"/>
</dbReference>
<reference evidence="1" key="1">
    <citation type="journal article" date="2021" name="PeerJ">
        <title>Extensive microbial diversity within the chicken gut microbiome revealed by metagenomics and culture.</title>
        <authorList>
            <person name="Gilroy R."/>
            <person name="Ravi A."/>
            <person name="Getino M."/>
            <person name="Pursley I."/>
            <person name="Horton D.L."/>
            <person name="Alikhan N.F."/>
            <person name="Baker D."/>
            <person name="Gharbi K."/>
            <person name="Hall N."/>
            <person name="Watson M."/>
            <person name="Adriaenssens E.M."/>
            <person name="Foster-Nyarko E."/>
            <person name="Jarju S."/>
            <person name="Secka A."/>
            <person name="Antonio M."/>
            <person name="Oren A."/>
            <person name="Chaudhuri R.R."/>
            <person name="La Ragione R."/>
            <person name="Hildebrand F."/>
            <person name="Pallen M.J."/>
        </authorList>
    </citation>
    <scope>NUCLEOTIDE SEQUENCE</scope>
    <source>
        <strain evidence="1">ChiHjej8B7-3636</strain>
    </source>
</reference>
<evidence type="ECO:0000313" key="2">
    <source>
        <dbReference type="Proteomes" id="UP000824220"/>
    </source>
</evidence>
<dbReference type="InterPro" id="IPR012467">
    <property type="entry name" value="DUF1684"/>
</dbReference>
<dbReference type="Pfam" id="PF07920">
    <property type="entry name" value="DUF1684"/>
    <property type="match status" value="1"/>
</dbReference>
<dbReference type="PANTHER" id="PTHR41913:SF1">
    <property type="entry name" value="DUF1684 DOMAIN-CONTAINING PROTEIN"/>
    <property type="match status" value="1"/>
</dbReference>
<dbReference type="Proteomes" id="UP000824220">
    <property type="component" value="Unassembled WGS sequence"/>
</dbReference>
<organism evidence="1 2">
    <name type="scientific">Candidatus Microbacterium stercoravium</name>
    <dbReference type="NCBI Taxonomy" id="2838697"/>
    <lineage>
        <taxon>Bacteria</taxon>
        <taxon>Bacillati</taxon>
        <taxon>Actinomycetota</taxon>
        <taxon>Actinomycetes</taxon>
        <taxon>Micrococcales</taxon>
        <taxon>Microbacteriaceae</taxon>
        <taxon>Microbacterium</taxon>
    </lineage>
</organism>
<gene>
    <name evidence="1" type="ORF">H9800_10380</name>
</gene>
<accession>A0A9D2KHR3</accession>
<protein>
    <submittedName>
        <fullName evidence="1">DUF1684 domain-containing protein</fullName>
    </submittedName>
</protein>
<reference evidence="1" key="2">
    <citation type="submission" date="2021-04" db="EMBL/GenBank/DDBJ databases">
        <authorList>
            <person name="Gilroy R."/>
        </authorList>
    </citation>
    <scope>NUCLEOTIDE SEQUENCE</scope>
    <source>
        <strain evidence="1">ChiHjej8B7-3636</strain>
    </source>
</reference>
<name>A0A9D2KHR3_9MICO</name>
<dbReference type="EMBL" id="DXAM01000140">
    <property type="protein sequence ID" value="HJA05250.1"/>
    <property type="molecule type" value="Genomic_DNA"/>
</dbReference>
<sequence>MTASTATEAWRDWHTARMAALVGPTGNLALVETRWLSDGEAPDLAAERADLAATKTVTTLERENIDTGAVEHGVRVWDVASDAIARFETVDVFGYDPEWVIEAAYEPAPDGHTVAFEHIRDNGGSREKAVPGTITATIAGVEYRLSAFDDDGRLLLVFGDPTNRHETYGAGRFLFVDAPVNGRVTLDFNRAFVPPCGFSDQFNCPMPPPQNRLQVAVSAGEKLPRFHD</sequence>